<gene>
    <name evidence="3" type="ORF">J3Q64DRAFT_1630865</name>
</gene>
<dbReference type="Pfam" id="PF03407">
    <property type="entry name" value="Nucleotid_trans"/>
    <property type="match status" value="1"/>
</dbReference>
<evidence type="ECO:0000313" key="3">
    <source>
        <dbReference type="EMBL" id="KAL0096700.1"/>
    </source>
</evidence>
<feature type="domain" description="Nucleotide-diphospho-sugar transferase" evidence="2">
    <location>
        <begin position="86"/>
        <end position="290"/>
    </location>
</feature>
<dbReference type="InterPro" id="IPR029044">
    <property type="entry name" value="Nucleotide-diphossugar_trans"/>
</dbReference>
<comment type="similarity">
    <text evidence="1">Belongs to the glycosyltransferase 77 family.</text>
</comment>
<evidence type="ECO:0000259" key="2">
    <source>
        <dbReference type="Pfam" id="PF03407"/>
    </source>
</evidence>
<comment type="caution">
    <text evidence="3">The sequence shown here is derived from an EMBL/GenBank/DDBJ whole genome shotgun (WGS) entry which is preliminary data.</text>
</comment>
<accession>A0ABR3BGP0</accession>
<dbReference type="InterPro" id="IPR052636">
    <property type="entry name" value="UDP-D-xylose:L-fucose_XylT"/>
</dbReference>
<proteinExistence type="inferred from homology"/>
<dbReference type="PANTHER" id="PTHR47032">
    <property type="entry name" value="UDP-D-XYLOSE:L-FUCOSE ALPHA-1,3-D-XYLOSYLTRANSFERASE-RELATED"/>
    <property type="match status" value="1"/>
</dbReference>
<dbReference type="EMBL" id="JBCLYO010000001">
    <property type="protein sequence ID" value="KAL0096700.1"/>
    <property type="molecule type" value="Genomic_DNA"/>
</dbReference>
<dbReference type="PANTHER" id="PTHR47032:SF1">
    <property type="entry name" value="UDP-D-XYLOSE:L-FUCOSE ALPHA-1,3-D-XYLOSYLTRANSFERASE-RELATED"/>
    <property type="match status" value="1"/>
</dbReference>
<evidence type="ECO:0000313" key="4">
    <source>
        <dbReference type="Proteomes" id="UP001448207"/>
    </source>
</evidence>
<reference evidence="3 4" key="1">
    <citation type="submission" date="2024-04" db="EMBL/GenBank/DDBJ databases">
        <title>Symmetric and asymmetric DNA N6-adenine methylation regulates different biological responses in Mucorales.</title>
        <authorList>
            <consortium name="Lawrence Berkeley National Laboratory"/>
            <person name="Lax C."/>
            <person name="Mondo S.J."/>
            <person name="Osorio-Concepcion M."/>
            <person name="Muszewska A."/>
            <person name="Corrochano-Luque M."/>
            <person name="Gutierrez G."/>
            <person name="Riley R."/>
            <person name="Lipzen A."/>
            <person name="Guo J."/>
            <person name="Hundley H."/>
            <person name="Amirebrahimi M."/>
            <person name="Ng V."/>
            <person name="Lorenzo-Gutierrez D."/>
            <person name="Binder U."/>
            <person name="Yang J."/>
            <person name="Song Y."/>
            <person name="Canovas D."/>
            <person name="Navarro E."/>
            <person name="Freitag M."/>
            <person name="Gabaldon T."/>
            <person name="Grigoriev I.V."/>
            <person name="Corrochano L.M."/>
            <person name="Nicolas F.E."/>
            <person name="Garre V."/>
        </authorList>
    </citation>
    <scope>NUCLEOTIDE SEQUENCE [LARGE SCALE GENOMIC DNA]</scope>
    <source>
        <strain evidence="3 4">L51</strain>
    </source>
</reference>
<name>A0ABR3BGP0_PHYBL</name>
<sequence length="302" mass="34654">MRSEKVNAGYLSPESDESLSVDSIIGAEEAWRPKAFDPPSDAVAKAVAANVKKSKSNNVLLTAVANNGMADYTLNWIESLKRCKLDDKYLVFAIDQALVDTMTKNGYGDHVIMIPEDWFHQKLDDKFAKWQDKSYTPITHSKTLVVERLLYMDITVWFSDVDIVFMSPEIYNYLIFKLSSRKTTEALYSQETEQHIINSGFYVMRPTDLNKKVLHDSIVIQDHRPDVTQQGAINMVLDEINLSYHSSPIALLDLALFPQGRLYFERNIPVKYGFQPMIVHANYRIGEEKKKSLQDAKLWYID</sequence>
<keyword evidence="4" id="KW-1185">Reference proteome</keyword>
<protein>
    <submittedName>
        <fullName evidence="3">Nucleotide-diphospho-sugar transferase-domain-containing protein</fullName>
    </submittedName>
</protein>
<organism evidence="3 4">
    <name type="scientific">Phycomyces blakesleeanus</name>
    <dbReference type="NCBI Taxonomy" id="4837"/>
    <lineage>
        <taxon>Eukaryota</taxon>
        <taxon>Fungi</taxon>
        <taxon>Fungi incertae sedis</taxon>
        <taxon>Mucoromycota</taxon>
        <taxon>Mucoromycotina</taxon>
        <taxon>Mucoromycetes</taxon>
        <taxon>Mucorales</taxon>
        <taxon>Phycomycetaceae</taxon>
        <taxon>Phycomyces</taxon>
    </lineage>
</organism>
<dbReference type="GO" id="GO:0016740">
    <property type="term" value="F:transferase activity"/>
    <property type="evidence" value="ECO:0007669"/>
    <property type="project" value="UniProtKB-KW"/>
</dbReference>
<keyword evidence="3" id="KW-0808">Transferase</keyword>
<evidence type="ECO:0000256" key="1">
    <source>
        <dbReference type="ARBA" id="ARBA00007033"/>
    </source>
</evidence>
<dbReference type="SUPFAM" id="SSF53448">
    <property type="entry name" value="Nucleotide-diphospho-sugar transferases"/>
    <property type="match status" value="1"/>
</dbReference>
<dbReference type="InterPro" id="IPR005069">
    <property type="entry name" value="Nucl-diP-sugar_transferase"/>
</dbReference>
<dbReference type="Proteomes" id="UP001448207">
    <property type="component" value="Unassembled WGS sequence"/>
</dbReference>